<feature type="transmembrane region" description="Helical" evidence="1">
    <location>
        <begin position="34"/>
        <end position="52"/>
    </location>
</feature>
<feature type="transmembrane region" description="Helical" evidence="1">
    <location>
        <begin position="7"/>
        <end position="28"/>
    </location>
</feature>
<keyword evidence="1" id="KW-0472">Membrane</keyword>
<evidence type="ECO:0000313" key="3">
    <source>
        <dbReference type="Proteomes" id="UP000346198"/>
    </source>
</evidence>
<reference evidence="2 3" key="1">
    <citation type="submission" date="2019-04" db="EMBL/GenBank/DDBJ databases">
        <authorList>
            <person name="Van Vliet M D."/>
        </authorList>
    </citation>
    <scope>NUCLEOTIDE SEQUENCE [LARGE SCALE GENOMIC DNA]</scope>
    <source>
        <strain evidence="2 3">F21</strain>
    </source>
</reference>
<keyword evidence="1" id="KW-0812">Transmembrane</keyword>
<keyword evidence="3" id="KW-1185">Reference proteome</keyword>
<dbReference type="RefSeq" id="WP_136061446.1">
    <property type="nucleotide sequence ID" value="NZ_CAAHFH010000001.1"/>
</dbReference>
<evidence type="ECO:0000313" key="2">
    <source>
        <dbReference type="EMBL" id="VGO19990.1"/>
    </source>
</evidence>
<organism evidence="2 3">
    <name type="scientific">Pontiella sulfatireligans</name>
    <dbReference type="NCBI Taxonomy" id="2750658"/>
    <lineage>
        <taxon>Bacteria</taxon>
        <taxon>Pseudomonadati</taxon>
        <taxon>Kiritimatiellota</taxon>
        <taxon>Kiritimatiellia</taxon>
        <taxon>Kiritimatiellales</taxon>
        <taxon>Pontiellaceae</taxon>
        <taxon>Pontiella</taxon>
    </lineage>
</organism>
<dbReference type="Proteomes" id="UP000346198">
    <property type="component" value="Unassembled WGS sequence"/>
</dbReference>
<dbReference type="AlphaFoldDB" id="A0A6C2UIG8"/>
<name>A0A6C2UIG8_9BACT</name>
<protein>
    <submittedName>
        <fullName evidence="2">Uncharacterized protein</fullName>
    </submittedName>
</protein>
<accession>A0A6C2UIG8</accession>
<keyword evidence="1" id="KW-1133">Transmembrane helix</keyword>
<evidence type="ECO:0000256" key="1">
    <source>
        <dbReference type="SAM" id="Phobius"/>
    </source>
</evidence>
<proteinExistence type="predicted"/>
<dbReference type="EMBL" id="CAAHFH010000001">
    <property type="protein sequence ID" value="VGO19990.1"/>
    <property type="molecule type" value="Genomic_DNA"/>
</dbReference>
<sequence length="188" mass="19950">MKKSNPYLLPVSLAIEAFILFGIAFVFMPAGWNMIPLLLIAGAVAALSVKLGKLRAASEKPAPEDRILELDEDDLKVMDAAPQPAADMGRRINRAFGPIAAGLIIDLIDFTSFGPIGLVLGLPLGGLVGYWMGRSLGLGRKGSLWCALAAGLYCMAPATEFIPLAMIMGACVRFSESGKRRSANEKNG</sequence>
<gene>
    <name evidence="2" type="ORF">SCARR_02050</name>
</gene>
<feature type="transmembrane region" description="Helical" evidence="1">
    <location>
        <begin position="142"/>
        <end position="172"/>
    </location>
</feature>
<feature type="transmembrane region" description="Helical" evidence="1">
    <location>
        <begin position="99"/>
        <end position="122"/>
    </location>
</feature>